<dbReference type="Pfam" id="PF01795">
    <property type="entry name" value="Methyltransf_5"/>
    <property type="match status" value="1"/>
</dbReference>
<evidence type="ECO:0000256" key="2">
    <source>
        <dbReference type="ARBA" id="ARBA00022490"/>
    </source>
</evidence>
<feature type="binding site" evidence="7">
    <location>
        <position position="109"/>
    </location>
    <ligand>
        <name>S-adenosyl-L-methionine</name>
        <dbReference type="ChEBI" id="CHEBI:59789"/>
    </ligand>
</feature>
<name>A0A5N0T8U4_9GAMM</name>
<comment type="function">
    <text evidence="7">Specifically methylates the N4 position of cytidine in position 1402 (C1402) of 16S rRNA.</text>
</comment>
<comment type="similarity">
    <text evidence="1 7">Belongs to the methyltransferase superfamily. RsmH family.</text>
</comment>
<comment type="catalytic activity">
    <reaction evidence="7">
        <text>cytidine(1402) in 16S rRNA + S-adenosyl-L-methionine = N(4)-methylcytidine(1402) in 16S rRNA + S-adenosyl-L-homocysteine + H(+)</text>
        <dbReference type="Rhea" id="RHEA:42928"/>
        <dbReference type="Rhea" id="RHEA-COMP:10286"/>
        <dbReference type="Rhea" id="RHEA-COMP:10287"/>
        <dbReference type="ChEBI" id="CHEBI:15378"/>
        <dbReference type="ChEBI" id="CHEBI:57856"/>
        <dbReference type="ChEBI" id="CHEBI:59789"/>
        <dbReference type="ChEBI" id="CHEBI:74506"/>
        <dbReference type="ChEBI" id="CHEBI:82748"/>
        <dbReference type="EC" id="2.1.1.199"/>
    </reaction>
</comment>
<organism evidence="8 9">
    <name type="scientific">Marinihelvus fidelis</name>
    <dbReference type="NCBI Taxonomy" id="2613842"/>
    <lineage>
        <taxon>Bacteria</taxon>
        <taxon>Pseudomonadati</taxon>
        <taxon>Pseudomonadota</taxon>
        <taxon>Gammaproteobacteria</taxon>
        <taxon>Chromatiales</taxon>
        <taxon>Wenzhouxiangellaceae</taxon>
        <taxon>Marinihelvus</taxon>
    </lineage>
</organism>
<reference evidence="8 9" key="1">
    <citation type="submission" date="2019-09" db="EMBL/GenBank/DDBJ databases">
        <title>Wenzhouxiangella sp. Genome sequencing and assembly.</title>
        <authorList>
            <person name="Zhang R."/>
        </authorList>
    </citation>
    <scope>NUCLEOTIDE SEQUENCE [LARGE SCALE GENOMIC DNA]</scope>
    <source>
        <strain evidence="8 9">W260</strain>
    </source>
</reference>
<keyword evidence="3 7" id="KW-0698">rRNA processing</keyword>
<evidence type="ECO:0000256" key="4">
    <source>
        <dbReference type="ARBA" id="ARBA00022603"/>
    </source>
</evidence>
<dbReference type="RefSeq" id="WP_150865278.1">
    <property type="nucleotide sequence ID" value="NZ_VYXP01000012.1"/>
</dbReference>
<dbReference type="PANTHER" id="PTHR11265:SF0">
    <property type="entry name" value="12S RRNA N4-METHYLCYTIDINE METHYLTRANSFERASE"/>
    <property type="match status" value="1"/>
</dbReference>
<feature type="binding site" evidence="7">
    <location>
        <position position="54"/>
    </location>
    <ligand>
        <name>S-adenosyl-L-methionine</name>
        <dbReference type="ChEBI" id="CHEBI:59789"/>
    </ligand>
</feature>
<evidence type="ECO:0000256" key="3">
    <source>
        <dbReference type="ARBA" id="ARBA00022552"/>
    </source>
</evidence>
<dbReference type="EMBL" id="VYXP01000012">
    <property type="protein sequence ID" value="KAA9129719.1"/>
    <property type="molecule type" value="Genomic_DNA"/>
</dbReference>
<dbReference type="EC" id="2.1.1.199" evidence="7"/>
<comment type="subcellular location">
    <subcellularLocation>
        <location evidence="7">Cytoplasm</location>
    </subcellularLocation>
</comment>
<comment type="caution">
    <text evidence="8">The sequence shown here is derived from an EMBL/GenBank/DDBJ whole genome shotgun (WGS) entry which is preliminary data.</text>
</comment>
<evidence type="ECO:0000313" key="8">
    <source>
        <dbReference type="EMBL" id="KAA9129719.1"/>
    </source>
</evidence>
<feature type="binding site" evidence="7">
    <location>
        <begin position="34"/>
        <end position="36"/>
    </location>
    <ligand>
        <name>S-adenosyl-L-methionine</name>
        <dbReference type="ChEBI" id="CHEBI:59789"/>
    </ligand>
</feature>
<feature type="binding site" evidence="7">
    <location>
        <position position="80"/>
    </location>
    <ligand>
        <name>S-adenosyl-L-methionine</name>
        <dbReference type="ChEBI" id="CHEBI:59789"/>
    </ligand>
</feature>
<dbReference type="InterPro" id="IPR029063">
    <property type="entry name" value="SAM-dependent_MTases_sf"/>
</dbReference>
<dbReference type="FunFam" id="1.10.150.170:FF:000001">
    <property type="entry name" value="Ribosomal RNA small subunit methyltransferase H"/>
    <property type="match status" value="1"/>
</dbReference>
<dbReference type="Gene3D" id="3.40.50.150">
    <property type="entry name" value="Vaccinia Virus protein VP39"/>
    <property type="match status" value="1"/>
</dbReference>
<dbReference type="GO" id="GO:0005737">
    <property type="term" value="C:cytoplasm"/>
    <property type="evidence" value="ECO:0007669"/>
    <property type="project" value="UniProtKB-SubCell"/>
</dbReference>
<dbReference type="Proteomes" id="UP000325372">
    <property type="component" value="Unassembled WGS sequence"/>
</dbReference>
<gene>
    <name evidence="7 8" type="primary">rsmH</name>
    <name evidence="8" type="ORF">F3N42_14360</name>
</gene>
<dbReference type="AlphaFoldDB" id="A0A5N0T8U4"/>
<protein>
    <recommendedName>
        <fullName evidence="7">Ribosomal RNA small subunit methyltransferase H</fullName>
        <ecNumber evidence="7">2.1.1.199</ecNumber>
    </recommendedName>
    <alternativeName>
        <fullName evidence="7">16S rRNA m(4)C1402 methyltransferase</fullName>
    </alternativeName>
    <alternativeName>
        <fullName evidence="7">rRNA (cytosine-N(4)-)-methyltransferase RsmH</fullName>
    </alternativeName>
</protein>
<dbReference type="SUPFAM" id="SSF53335">
    <property type="entry name" value="S-adenosyl-L-methionine-dependent methyltransferases"/>
    <property type="match status" value="1"/>
</dbReference>
<dbReference type="HAMAP" id="MF_01007">
    <property type="entry name" value="16SrRNA_methyltr_H"/>
    <property type="match status" value="1"/>
</dbReference>
<dbReference type="GO" id="GO:0071424">
    <property type="term" value="F:rRNA (cytosine-N4-)-methyltransferase activity"/>
    <property type="evidence" value="ECO:0007669"/>
    <property type="project" value="UniProtKB-UniRule"/>
</dbReference>
<feature type="binding site" evidence="7">
    <location>
        <position position="102"/>
    </location>
    <ligand>
        <name>S-adenosyl-L-methionine</name>
        <dbReference type="ChEBI" id="CHEBI:59789"/>
    </ligand>
</feature>
<accession>A0A5N0T8U4</accession>
<keyword evidence="6 7" id="KW-0949">S-adenosyl-L-methionine</keyword>
<evidence type="ECO:0000256" key="5">
    <source>
        <dbReference type="ARBA" id="ARBA00022679"/>
    </source>
</evidence>
<evidence type="ECO:0000256" key="6">
    <source>
        <dbReference type="ARBA" id="ARBA00022691"/>
    </source>
</evidence>
<proteinExistence type="inferred from homology"/>
<keyword evidence="2 7" id="KW-0963">Cytoplasm</keyword>
<evidence type="ECO:0000256" key="7">
    <source>
        <dbReference type="HAMAP-Rule" id="MF_01007"/>
    </source>
</evidence>
<evidence type="ECO:0000256" key="1">
    <source>
        <dbReference type="ARBA" id="ARBA00010396"/>
    </source>
</evidence>
<dbReference type="InterPro" id="IPR002903">
    <property type="entry name" value="RsmH"/>
</dbReference>
<dbReference type="PANTHER" id="PTHR11265">
    <property type="entry name" value="S-ADENOSYL-METHYLTRANSFERASE MRAW"/>
    <property type="match status" value="1"/>
</dbReference>
<keyword evidence="9" id="KW-1185">Reference proteome</keyword>
<dbReference type="PIRSF" id="PIRSF004486">
    <property type="entry name" value="MraW"/>
    <property type="match status" value="1"/>
</dbReference>
<sequence>MNADQHKPVLLEEAVSALVVRDNGTYVDGTFGRGGHSRHVLMRLNEQGRLLALDKDPRAIAVGNELAATDGRLSLIQGSFAELEQWIQDWGVDDGLDGILLDLGVSSPQLDDPERGFSFMEDGPLDMRMDPTQGVSAAEWLADAPERDISRVIWEFGEERHARRIARSIVMAREQQPLTRTSQLARLVEDTIGRRERKHPATRCFQAIRIYINNELADLAEGLDAAIRQLRPGGRLVVISFHSLEDRLVKRTMKEAARPGRVRRGLPEHPDLAPTLRLVGKAVRASENEISANPRARSAVMRVAEKLG</sequence>
<dbReference type="GO" id="GO:0070475">
    <property type="term" value="P:rRNA base methylation"/>
    <property type="evidence" value="ECO:0007669"/>
    <property type="project" value="UniProtKB-UniRule"/>
</dbReference>
<keyword evidence="4 7" id="KW-0489">Methyltransferase</keyword>
<dbReference type="InterPro" id="IPR023397">
    <property type="entry name" value="SAM-dep_MeTrfase_MraW_recog"/>
</dbReference>
<keyword evidence="5 7" id="KW-0808">Transferase</keyword>
<evidence type="ECO:0000313" key="9">
    <source>
        <dbReference type="Proteomes" id="UP000325372"/>
    </source>
</evidence>
<dbReference type="NCBIfam" id="TIGR00006">
    <property type="entry name" value="16S rRNA (cytosine(1402)-N(4))-methyltransferase RsmH"/>
    <property type="match status" value="1"/>
</dbReference>
<dbReference type="SUPFAM" id="SSF81799">
    <property type="entry name" value="Putative methyltransferase TM0872, insert domain"/>
    <property type="match status" value="1"/>
</dbReference>
<dbReference type="Gene3D" id="1.10.150.170">
    <property type="entry name" value="Putative methyltransferase TM0872, insert domain"/>
    <property type="match status" value="1"/>
</dbReference>